<feature type="transmembrane region" description="Helical" evidence="7">
    <location>
        <begin position="68"/>
        <end position="88"/>
    </location>
</feature>
<keyword evidence="6 7" id="KW-0472">Membrane</keyword>
<feature type="transmembrane region" description="Helical" evidence="7">
    <location>
        <begin position="335"/>
        <end position="353"/>
    </location>
</feature>
<evidence type="ECO:0000256" key="7">
    <source>
        <dbReference type="SAM" id="Phobius"/>
    </source>
</evidence>
<protein>
    <submittedName>
        <fullName evidence="8">Glycine betaine transporter</fullName>
    </submittedName>
</protein>
<feature type="transmembrane region" description="Helical" evidence="7">
    <location>
        <begin position="30"/>
        <end position="48"/>
    </location>
</feature>
<dbReference type="PANTHER" id="PTHR30047">
    <property type="entry name" value="HIGH-AFFINITY CHOLINE TRANSPORT PROTEIN-RELATED"/>
    <property type="match status" value="1"/>
</dbReference>
<comment type="subcellular location">
    <subcellularLocation>
        <location evidence="1">Cell membrane</location>
        <topology evidence="1">Multi-pass membrane protein</topology>
    </subcellularLocation>
</comment>
<evidence type="ECO:0000256" key="3">
    <source>
        <dbReference type="ARBA" id="ARBA00022475"/>
    </source>
</evidence>
<evidence type="ECO:0000313" key="9">
    <source>
        <dbReference type="Proteomes" id="UP000199073"/>
    </source>
</evidence>
<dbReference type="InterPro" id="IPR000060">
    <property type="entry name" value="BCCT_transptr"/>
</dbReference>
<feature type="transmembrane region" description="Helical" evidence="7">
    <location>
        <begin position="108"/>
        <end position="129"/>
    </location>
</feature>
<keyword evidence="3" id="KW-1003">Cell membrane</keyword>
<name>A0A1H0R7R8_9BACT</name>
<dbReference type="Proteomes" id="UP000199073">
    <property type="component" value="Unassembled WGS sequence"/>
</dbReference>
<evidence type="ECO:0000313" key="8">
    <source>
        <dbReference type="EMBL" id="SDP25199.1"/>
    </source>
</evidence>
<dbReference type="GO" id="GO:0022857">
    <property type="term" value="F:transmembrane transporter activity"/>
    <property type="evidence" value="ECO:0007669"/>
    <property type="project" value="InterPro"/>
</dbReference>
<feature type="transmembrane region" description="Helical" evidence="7">
    <location>
        <begin position="163"/>
        <end position="181"/>
    </location>
</feature>
<feature type="transmembrane region" description="Helical" evidence="7">
    <location>
        <begin position="409"/>
        <end position="435"/>
    </location>
</feature>
<evidence type="ECO:0000256" key="6">
    <source>
        <dbReference type="ARBA" id="ARBA00023136"/>
    </source>
</evidence>
<evidence type="ECO:0000256" key="2">
    <source>
        <dbReference type="ARBA" id="ARBA00022448"/>
    </source>
</evidence>
<evidence type="ECO:0000256" key="4">
    <source>
        <dbReference type="ARBA" id="ARBA00022692"/>
    </source>
</evidence>
<dbReference type="OrthoDB" id="9775735at2"/>
<reference evidence="8 9" key="1">
    <citation type="submission" date="2016-10" db="EMBL/GenBank/DDBJ databases">
        <authorList>
            <person name="de Groot N.N."/>
        </authorList>
    </citation>
    <scope>NUCLEOTIDE SEQUENCE [LARGE SCALE GENOMIC DNA]</scope>
    <source>
        <strain evidence="8 9">DSM 12130</strain>
    </source>
</reference>
<organism evidence="8 9">
    <name type="scientific">Desulforhopalus singaporensis</name>
    <dbReference type="NCBI Taxonomy" id="91360"/>
    <lineage>
        <taxon>Bacteria</taxon>
        <taxon>Pseudomonadati</taxon>
        <taxon>Thermodesulfobacteriota</taxon>
        <taxon>Desulfobulbia</taxon>
        <taxon>Desulfobulbales</taxon>
        <taxon>Desulfocapsaceae</taxon>
        <taxon>Desulforhopalus</taxon>
    </lineage>
</organism>
<gene>
    <name evidence="8" type="ORF">SAMN05660330_02196</name>
</gene>
<accession>A0A1H0R7R8</accession>
<dbReference type="Pfam" id="PF02028">
    <property type="entry name" value="BCCT"/>
    <property type="match status" value="1"/>
</dbReference>
<proteinExistence type="predicted"/>
<feature type="transmembrane region" description="Helical" evidence="7">
    <location>
        <begin position="462"/>
        <end position="482"/>
    </location>
</feature>
<feature type="transmembrane region" description="Helical" evidence="7">
    <location>
        <begin position="209"/>
        <end position="229"/>
    </location>
</feature>
<keyword evidence="2" id="KW-0813">Transport</keyword>
<dbReference type="PANTHER" id="PTHR30047:SF11">
    <property type="entry name" value="L-CARNITINE_GAMMA-BUTYROBETAINE ANTIPORTER"/>
    <property type="match status" value="1"/>
</dbReference>
<evidence type="ECO:0000256" key="5">
    <source>
        <dbReference type="ARBA" id="ARBA00022989"/>
    </source>
</evidence>
<feature type="transmembrane region" description="Helical" evidence="7">
    <location>
        <begin position="365"/>
        <end position="389"/>
    </location>
</feature>
<feature type="transmembrane region" description="Helical" evidence="7">
    <location>
        <begin position="249"/>
        <end position="268"/>
    </location>
</feature>
<sequence length="525" mass="57871">MSSNGSIVDESVQVSQSRSEGSFFDRVDMFILKFSCVFIVAFLGWALLDSDNMGDSMKTIFHFVTNQLGSFYLFTGVFFVLFAIWLGFGPYGNVKLGKEDEKPRFSYLSWFTMTFACGYGIGVVFWVAAEPLNFLASPPFGLEPMSKEATEIALSYAFFHWGWTPWAIYLAISAPLAYIMYRKGQPPKFSIMLRPYLGKKVDGPIGKTVDTFLILGTIFGIITSAGLGIKQLLGGLDFVFGIETSTTLTIGIALLWFCIYTFSTVSGLDKGIKVLSNINIPLTMILMLIVFLIGPSRFIMDYFSNSLGEYVYNFPKMSFWTDPVGKGGFPQGWTTFYWAWWIACAPATGLFIATTSRGRTIKEVVIMHMTVAPFATWAWFATIGGTAVFQQTVQGIDLVGAMKSGGGDIVYTVLANLPMGTTLTVMFMALVVLFLSTTLDSFSYVCAQVMTPVDKNPETPHVGLRLFWSTTIGGISLILLLVGKGITGLQLSSIAASLLIIFIMIAICFSMVKMLKEEEGTINRN</sequence>
<dbReference type="NCBIfam" id="TIGR00842">
    <property type="entry name" value="bcct"/>
    <property type="match status" value="1"/>
</dbReference>
<dbReference type="AlphaFoldDB" id="A0A1H0R7R8"/>
<keyword evidence="4 7" id="KW-0812">Transmembrane</keyword>
<dbReference type="GO" id="GO:0005886">
    <property type="term" value="C:plasma membrane"/>
    <property type="evidence" value="ECO:0007669"/>
    <property type="project" value="UniProtKB-SubCell"/>
</dbReference>
<dbReference type="EMBL" id="FNJI01000014">
    <property type="protein sequence ID" value="SDP25199.1"/>
    <property type="molecule type" value="Genomic_DNA"/>
</dbReference>
<evidence type="ECO:0000256" key="1">
    <source>
        <dbReference type="ARBA" id="ARBA00004651"/>
    </source>
</evidence>
<dbReference type="STRING" id="91360.SAMN05660330_02196"/>
<keyword evidence="9" id="KW-1185">Reference proteome</keyword>
<dbReference type="RefSeq" id="WP_092222732.1">
    <property type="nucleotide sequence ID" value="NZ_FNJI01000014.1"/>
</dbReference>
<feature type="transmembrane region" description="Helical" evidence="7">
    <location>
        <begin position="280"/>
        <end position="300"/>
    </location>
</feature>
<keyword evidence="5 7" id="KW-1133">Transmembrane helix</keyword>
<feature type="transmembrane region" description="Helical" evidence="7">
    <location>
        <begin position="494"/>
        <end position="515"/>
    </location>
</feature>